<protein>
    <submittedName>
        <fullName evidence="3">PIR Superfamily Protein</fullName>
    </submittedName>
</protein>
<dbReference type="AlphaFoldDB" id="A0A1A9AM21"/>
<feature type="compositionally biased region" description="Polar residues" evidence="1">
    <location>
        <begin position="509"/>
        <end position="518"/>
    </location>
</feature>
<dbReference type="Pfam" id="PF05795">
    <property type="entry name" value="Plasmodium_Vir"/>
    <property type="match status" value="2"/>
</dbReference>
<dbReference type="EMBL" id="FLRD01001609">
    <property type="protein sequence ID" value="SBT57695.1"/>
    <property type="molecule type" value="Genomic_DNA"/>
</dbReference>
<proteinExistence type="predicted"/>
<gene>
    <name evidence="3" type="ORF">POVWA1_083190</name>
</gene>
<sequence>MAATDDIMCKLPSDEYYSNFEKANKTIITESVCDSHEKLYSGENQLSIENLLSKYKDLKDICYKLEASLHDLKEKKDSSEDMKKHCTYLQLWLEDKVISTVESKSTITYIMLLYTVWRKIVEKIKINNKNKCETTYSPINVDYYKKWKKIHDYNYNHKKVKCVLQNEEDCNTDCNENCKENCKEVYCKYILDIFNIYKEFEKVCTGSNIQICPKCWNEFKTNYEGISDIEKQCNEEYEKLGFYKVKVYFGDEGIEEYIEQYESEHIFSFFEKLIGYSIKYYLSKTIHYSKYILLPIILILLFYFFMKKLSFFGSKIAPKSDDMRKMWRNVQGVTNPASLLNPMKPTGERSTVWIIKEPGYDVCLLLNYWIYDKLTNIFGDKNKTDIAFSNFQRLWNSAMGYQRSITSDKKCKDKFHILNKKDWKKGKELYDYYIDYDTIKSTINYYGQCKEYYKYIEGKKELFGYFKDICSPESTECPDIYTKCKDYNPDKVLPTLSCHVQMVVANNDLGTQGDSEQGQVDGPYPHDSDFSGHRAASSEAGMTEENTDIGITFGKSVLGIAPIALTASALYKVST</sequence>
<organism evidence="3 4">
    <name type="scientific">Plasmodium ovale wallikeri</name>
    <dbReference type="NCBI Taxonomy" id="864142"/>
    <lineage>
        <taxon>Eukaryota</taxon>
        <taxon>Sar</taxon>
        <taxon>Alveolata</taxon>
        <taxon>Apicomplexa</taxon>
        <taxon>Aconoidasida</taxon>
        <taxon>Haemosporida</taxon>
        <taxon>Plasmodiidae</taxon>
        <taxon>Plasmodium</taxon>
        <taxon>Plasmodium (Plasmodium)</taxon>
    </lineage>
</organism>
<name>A0A1A9AM21_PLAOA</name>
<feature type="region of interest" description="Disordered" evidence="1">
    <location>
        <begin position="509"/>
        <end position="542"/>
    </location>
</feature>
<keyword evidence="2" id="KW-0812">Transmembrane</keyword>
<dbReference type="InterPro" id="IPR008780">
    <property type="entry name" value="Plasmodium_Vir"/>
</dbReference>
<evidence type="ECO:0000256" key="1">
    <source>
        <dbReference type="SAM" id="MobiDB-lite"/>
    </source>
</evidence>
<evidence type="ECO:0000313" key="4">
    <source>
        <dbReference type="Proteomes" id="UP000078555"/>
    </source>
</evidence>
<keyword evidence="4" id="KW-1185">Reference proteome</keyword>
<evidence type="ECO:0000256" key="2">
    <source>
        <dbReference type="SAM" id="Phobius"/>
    </source>
</evidence>
<keyword evidence="2" id="KW-1133">Transmembrane helix</keyword>
<evidence type="ECO:0000313" key="3">
    <source>
        <dbReference type="EMBL" id="SBT57695.1"/>
    </source>
</evidence>
<feature type="transmembrane region" description="Helical" evidence="2">
    <location>
        <begin position="288"/>
        <end position="306"/>
    </location>
</feature>
<dbReference type="Proteomes" id="UP000078555">
    <property type="component" value="Unassembled WGS sequence"/>
</dbReference>
<accession>A0A1A9AM21</accession>
<keyword evidence="2" id="KW-0472">Membrane</keyword>
<reference evidence="4" key="1">
    <citation type="submission" date="2016-05" db="EMBL/GenBank/DDBJ databases">
        <authorList>
            <person name="Naeem Raeece"/>
        </authorList>
    </citation>
    <scope>NUCLEOTIDE SEQUENCE [LARGE SCALE GENOMIC DNA]</scope>
</reference>